<dbReference type="Pfam" id="PF13549">
    <property type="entry name" value="ATP-grasp_5"/>
    <property type="match status" value="1"/>
</dbReference>
<dbReference type="InterPro" id="IPR000182">
    <property type="entry name" value="GNAT_dom"/>
</dbReference>
<dbReference type="InterPro" id="IPR051538">
    <property type="entry name" value="Acyl-CoA_Synth/Transferase"/>
</dbReference>
<comment type="similarity">
    <text evidence="4">In the N-terminal section; belongs to the acetate CoA ligase alpha subunit family.</text>
</comment>
<dbReference type="PROSITE" id="PS50975">
    <property type="entry name" value="ATP_GRASP"/>
    <property type="match status" value="1"/>
</dbReference>
<dbReference type="SUPFAM" id="SSF52210">
    <property type="entry name" value="Succinyl-CoA synthetase domains"/>
    <property type="match status" value="2"/>
</dbReference>
<evidence type="ECO:0000256" key="4">
    <source>
        <dbReference type="ARBA" id="ARBA00060888"/>
    </source>
</evidence>
<evidence type="ECO:0000259" key="6">
    <source>
        <dbReference type="PROSITE" id="PS50975"/>
    </source>
</evidence>
<evidence type="ECO:0000259" key="7">
    <source>
        <dbReference type="PROSITE" id="PS51186"/>
    </source>
</evidence>
<name>A0A4Y9RZU1_9BURK</name>
<dbReference type="Gene3D" id="3.40.50.261">
    <property type="entry name" value="Succinyl-CoA synthetase domains"/>
    <property type="match status" value="2"/>
</dbReference>
<dbReference type="PROSITE" id="PS51186">
    <property type="entry name" value="GNAT"/>
    <property type="match status" value="1"/>
</dbReference>
<dbReference type="InterPro" id="IPR013815">
    <property type="entry name" value="ATP_grasp_subdomain_1"/>
</dbReference>
<dbReference type="FunFam" id="3.30.1490.20:FF:000020">
    <property type="entry name" value="Protein lysine acetyltransferase"/>
    <property type="match status" value="1"/>
</dbReference>
<dbReference type="InterPro" id="IPR043938">
    <property type="entry name" value="Ligase_CoA_dom"/>
</dbReference>
<dbReference type="GO" id="GO:0046872">
    <property type="term" value="F:metal ion binding"/>
    <property type="evidence" value="ECO:0007669"/>
    <property type="project" value="InterPro"/>
</dbReference>
<keyword evidence="3 5" id="KW-0067">ATP-binding</keyword>
<feature type="domain" description="N-acetyltransferase" evidence="7">
    <location>
        <begin position="478"/>
        <end position="634"/>
    </location>
</feature>
<dbReference type="RefSeq" id="WP_135205101.1">
    <property type="nucleotide sequence ID" value="NZ_SPVG01000278.1"/>
</dbReference>
<proteinExistence type="inferred from homology"/>
<evidence type="ECO:0000256" key="5">
    <source>
        <dbReference type="PROSITE-ProRule" id="PRU00409"/>
    </source>
</evidence>
<dbReference type="PANTHER" id="PTHR43334">
    <property type="entry name" value="ACETATE--COA LIGASE [ADP-FORMING]"/>
    <property type="match status" value="1"/>
</dbReference>
<dbReference type="OrthoDB" id="9807426at2"/>
<keyword evidence="9" id="KW-1185">Reference proteome</keyword>
<protein>
    <submittedName>
        <fullName evidence="8">GNAT family N-acetyltransferase</fullName>
    </submittedName>
</protein>
<dbReference type="InterPro" id="IPR011761">
    <property type="entry name" value="ATP-grasp"/>
</dbReference>
<evidence type="ECO:0000256" key="1">
    <source>
        <dbReference type="ARBA" id="ARBA00022598"/>
    </source>
</evidence>
<dbReference type="SUPFAM" id="SSF56059">
    <property type="entry name" value="Glutathione synthetase ATP-binding domain-like"/>
    <property type="match status" value="1"/>
</dbReference>
<dbReference type="Gene3D" id="3.30.470.20">
    <property type="entry name" value="ATP-grasp fold, B domain"/>
    <property type="match status" value="1"/>
</dbReference>
<evidence type="ECO:0000256" key="2">
    <source>
        <dbReference type="ARBA" id="ARBA00022741"/>
    </source>
</evidence>
<dbReference type="Pfam" id="PF13607">
    <property type="entry name" value="Succ_CoA_lig"/>
    <property type="match status" value="1"/>
</dbReference>
<dbReference type="GO" id="GO:0043758">
    <property type="term" value="F:acetate-CoA ligase (ADP-forming) activity"/>
    <property type="evidence" value="ECO:0007669"/>
    <property type="project" value="InterPro"/>
</dbReference>
<gene>
    <name evidence="8" type="ORF">E4L98_29445</name>
</gene>
<dbReference type="InterPro" id="IPR032875">
    <property type="entry name" value="Succ_CoA_lig_flav_dom"/>
</dbReference>
<keyword evidence="8" id="KW-0808">Transferase</keyword>
<dbReference type="Gene3D" id="3.40.630.30">
    <property type="match status" value="1"/>
</dbReference>
<feature type="non-terminal residue" evidence="8">
    <location>
        <position position="1"/>
    </location>
</feature>
<keyword evidence="1" id="KW-0436">Ligase</keyword>
<evidence type="ECO:0000313" key="9">
    <source>
        <dbReference type="Proteomes" id="UP000297729"/>
    </source>
</evidence>
<dbReference type="GO" id="GO:0005524">
    <property type="term" value="F:ATP binding"/>
    <property type="evidence" value="ECO:0007669"/>
    <property type="project" value="UniProtKB-UniRule"/>
</dbReference>
<dbReference type="SUPFAM" id="SSF55729">
    <property type="entry name" value="Acyl-CoA N-acyltransferases (Nat)"/>
    <property type="match status" value="1"/>
</dbReference>
<dbReference type="Pfam" id="PF19045">
    <property type="entry name" value="Ligase_CoA_2"/>
    <property type="match status" value="1"/>
</dbReference>
<dbReference type="InterPro" id="IPR016181">
    <property type="entry name" value="Acyl_CoA_acyltransferase"/>
</dbReference>
<keyword evidence="2 5" id="KW-0547">Nucleotide-binding</keyword>
<accession>A0A4Y9RZU1</accession>
<dbReference type="Proteomes" id="UP000297729">
    <property type="component" value="Unassembled WGS sequence"/>
</dbReference>
<evidence type="ECO:0000313" key="8">
    <source>
        <dbReference type="EMBL" id="TFW13199.1"/>
    </source>
</evidence>
<dbReference type="EMBL" id="SPVG01000278">
    <property type="protein sequence ID" value="TFW13199.1"/>
    <property type="molecule type" value="Genomic_DNA"/>
</dbReference>
<comment type="caution">
    <text evidence="8">The sequence shown here is derived from an EMBL/GenBank/DDBJ whole genome shotgun (WGS) entry which is preliminary data.</text>
</comment>
<organism evidence="8 9">
    <name type="scientific">Duganella callida</name>
    <dbReference type="NCBI Taxonomy" id="2561932"/>
    <lineage>
        <taxon>Bacteria</taxon>
        <taxon>Pseudomonadati</taxon>
        <taxon>Pseudomonadota</taxon>
        <taxon>Betaproteobacteria</taxon>
        <taxon>Burkholderiales</taxon>
        <taxon>Oxalobacteraceae</taxon>
        <taxon>Telluria group</taxon>
        <taxon>Duganella</taxon>
    </lineage>
</organism>
<dbReference type="PANTHER" id="PTHR43334:SF1">
    <property type="entry name" value="3-HYDROXYPROPIONATE--COA LIGASE [ADP-FORMING]"/>
    <property type="match status" value="1"/>
</dbReference>
<evidence type="ECO:0000256" key="3">
    <source>
        <dbReference type="ARBA" id="ARBA00022840"/>
    </source>
</evidence>
<dbReference type="AlphaFoldDB" id="A0A4Y9RZU1"/>
<dbReference type="GO" id="GO:0016747">
    <property type="term" value="F:acyltransferase activity, transferring groups other than amino-acyl groups"/>
    <property type="evidence" value="ECO:0007669"/>
    <property type="project" value="InterPro"/>
</dbReference>
<feature type="domain" description="ATP-grasp" evidence="6">
    <location>
        <begin position="240"/>
        <end position="276"/>
    </location>
</feature>
<dbReference type="Gene3D" id="3.30.1490.20">
    <property type="entry name" value="ATP-grasp fold, A domain"/>
    <property type="match status" value="1"/>
</dbReference>
<dbReference type="Pfam" id="PF13302">
    <property type="entry name" value="Acetyltransf_3"/>
    <property type="match status" value="1"/>
</dbReference>
<dbReference type="InterPro" id="IPR016102">
    <property type="entry name" value="Succinyl-CoA_synth-like"/>
</dbReference>
<sequence>HTGALAGADAVYDAALRRAGMLRVFSTEELFDAVETLARAQPLGGERLAIITNGGGPGVMATDALICQHGRLATLSAASVAQLDALLPPTWSRANPVDLIGDAGAERYQQALDVVLHDELADAVLLLHAPTAVASSTAIATALAPRLHHSGRNVLACWLGGATVAPARRIFAQAGVPSYDTPEDAIGGFMQMVQYRRNQQLLVEVPPAQAPGGAAPHDLARAMVDAALAQRRPLSEPEAKTLLAAYGIPVVDTRLAATVDEALAAAREIGYPVALKIVSPDITHKSDVGGVALDLESPDMLRTAAAAMARRLRQAHPAASLRGYAVQAMARRPQAHELIVGVSTDPVFGPVILFGQGGTAVEVTADHAVGLPPLNQVLARDLVARTRVAKLLAGYRGRPPADLDAICRVLLQVSQLVSDLAEITELDINPLLADSQGVIALDARISLAATTLRGVDRLAIRPYPTELEQRLMWQGQPLLLRPIRPEDASAHLAFFHALSPEDVRYRTFISQRELAPSQLARLTQIDYDREMALIATRQRPDGSAETLGVARAVADPDNVDAEFAIIVRSDLQRRGLGAILLGSLIAYCRARGTQRLVGESLRANLGMQRLAQRHGFAVLPGADAASVALRLALAPANAEAPA</sequence>
<reference evidence="8 9" key="1">
    <citation type="submission" date="2019-03" db="EMBL/GenBank/DDBJ databases">
        <title>Draft Genome Sequence of Duganella callidus sp. nov., a Novel Duganella Species Isolated from Cultivated Soil.</title>
        <authorList>
            <person name="Raths R."/>
            <person name="Peta V."/>
            <person name="Bucking H."/>
        </authorList>
    </citation>
    <scope>NUCLEOTIDE SEQUENCE [LARGE SCALE GENOMIC DNA]</scope>
    <source>
        <strain evidence="8 9">DN04</strain>
    </source>
</reference>